<dbReference type="EMBL" id="CYRY02001442">
    <property type="protein sequence ID" value="VCW66080.1"/>
    <property type="molecule type" value="Genomic_DNA"/>
</dbReference>
<accession>A0A9X9LE98</accession>
<evidence type="ECO:0000256" key="1">
    <source>
        <dbReference type="SAM" id="MobiDB-lite"/>
    </source>
</evidence>
<feature type="non-terminal residue" evidence="2">
    <location>
        <position position="1"/>
    </location>
</feature>
<reference evidence="2 3" key="1">
    <citation type="submission" date="2018-10" db="EMBL/GenBank/DDBJ databases">
        <authorList>
            <person name="Ekblom R."/>
            <person name="Jareborg N."/>
        </authorList>
    </citation>
    <scope>NUCLEOTIDE SEQUENCE [LARGE SCALE GENOMIC DNA]</scope>
    <source>
        <tissue evidence="2">Muscle</tissue>
    </source>
</reference>
<evidence type="ECO:0000313" key="2">
    <source>
        <dbReference type="EMBL" id="VCW66080.1"/>
    </source>
</evidence>
<protein>
    <submittedName>
        <fullName evidence="2">Uncharacterized protein</fullName>
    </submittedName>
</protein>
<feature type="region of interest" description="Disordered" evidence="1">
    <location>
        <begin position="46"/>
        <end position="67"/>
    </location>
</feature>
<sequence length="67" mass="7351">NRSRCVGFRGEAPTYPHLKTLLCSGFTRPEVWKSASESIIQLVPGHQHSEKTASAWGTVAHPGQHGR</sequence>
<proteinExistence type="predicted"/>
<organism evidence="2 3">
    <name type="scientific">Gulo gulo</name>
    <name type="common">Wolverine</name>
    <name type="synonym">Gluton</name>
    <dbReference type="NCBI Taxonomy" id="48420"/>
    <lineage>
        <taxon>Eukaryota</taxon>
        <taxon>Metazoa</taxon>
        <taxon>Chordata</taxon>
        <taxon>Craniata</taxon>
        <taxon>Vertebrata</taxon>
        <taxon>Euteleostomi</taxon>
        <taxon>Mammalia</taxon>
        <taxon>Eutheria</taxon>
        <taxon>Laurasiatheria</taxon>
        <taxon>Carnivora</taxon>
        <taxon>Caniformia</taxon>
        <taxon>Musteloidea</taxon>
        <taxon>Mustelidae</taxon>
        <taxon>Guloninae</taxon>
        <taxon>Gulo</taxon>
    </lineage>
</organism>
<dbReference type="AlphaFoldDB" id="A0A9X9LE98"/>
<name>A0A9X9LE98_GULGU</name>
<keyword evidence="3" id="KW-1185">Reference proteome</keyword>
<comment type="caution">
    <text evidence="2">The sequence shown here is derived from an EMBL/GenBank/DDBJ whole genome shotgun (WGS) entry which is preliminary data.</text>
</comment>
<gene>
    <name evidence="2" type="ORF">BN2614_LOCUS1</name>
</gene>
<dbReference type="Proteomes" id="UP000269945">
    <property type="component" value="Unassembled WGS sequence"/>
</dbReference>
<evidence type="ECO:0000313" key="3">
    <source>
        <dbReference type="Proteomes" id="UP000269945"/>
    </source>
</evidence>